<gene>
    <name evidence="3" type="ordered locus">Spea_1243</name>
</gene>
<evidence type="ECO:0000256" key="1">
    <source>
        <dbReference type="SAM" id="Phobius"/>
    </source>
</evidence>
<dbReference type="RefSeq" id="WP_012154496.1">
    <property type="nucleotide sequence ID" value="NC_009901.1"/>
</dbReference>
<accession>A8H1Y3</accession>
<keyword evidence="1" id="KW-1133">Transmembrane helix</keyword>
<protein>
    <submittedName>
        <fullName evidence="3">Diguanylate phosphodiesterase</fullName>
    </submittedName>
</protein>
<dbReference type="PROSITE" id="PS50883">
    <property type="entry name" value="EAL"/>
    <property type="match status" value="1"/>
</dbReference>
<evidence type="ECO:0000259" key="2">
    <source>
        <dbReference type="PROSITE" id="PS50883"/>
    </source>
</evidence>
<dbReference type="CDD" id="cd01948">
    <property type="entry name" value="EAL"/>
    <property type="match status" value="1"/>
</dbReference>
<dbReference type="OrthoDB" id="675397at2"/>
<name>A8H1Y3_SHEPA</name>
<dbReference type="AlphaFoldDB" id="A8H1Y3"/>
<dbReference type="PANTHER" id="PTHR33121">
    <property type="entry name" value="CYCLIC DI-GMP PHOSPHODIESTERASE PDEF"/>
    <property type="match status" value="1"/>
</dbReference>
<dbReference type="eggNOG" id="COG4943">
    <property type="taxonomic scope" value="Bacteria"/>
</dbReference>
<dbReference type="KEGG" id="spl:Spea_1243"/>
<dbReference type="PANTHER" id="PTHR33121:SF70">
    <property type="entry name" value="SIGNALING PROTEIN YKOW"/>
    <property type="match status" value="1"/>
</dbReference>
<organism evidence="3 4">
    <name type="scientific">Shewanella pealeana (strain ATCC 700345 / ANG-SQ1)</name>
    <dbReference type="NCBI Taxonomy" id="398579"/>
    <lineage>
        <taxon>Bacteria</taxon>
        <taxon>Pseudomonadati</taxon>
        <taxon>Pseudomonadota</taxon>
        <taxon>Gammaproteobacteria</taxon>
        <taxon>Alteromonadales</taxon>
        <taxon>Shewanellaceae</taxon>
        <taxon>Shewanella</taxon>
    </lineage>
</organism>
<reference evidence="3 4" key="1">
    <citation type="submission" date="2007-10" db="EMBL/GenBank/DDBJ databases">
        <title>Complete sequence of Shewanella pealeana ATCC 700345.</title>
        <authorList>
            <consortium name="US DOE Joint Genome Institute"/>
            <person name="Copeland A."/>
            <person name="Lucas S."/>
            <person name="Lapidus A."/>
            <person name="Barry K."/>
            <person name="Glavina del Rio T."/>
            <person name="Dalin E."/>
            <person name="Tice H."/>
            <person name="Pitluck S."/>
            <person name="Chertkov O."/>
            <person name="Brettin T."/>
            <person name="Bruce D."/>
            <person name="Detter J.C."/>
            <person name="Han C."/>
            <person name="Schmutz J."/>
            <person name="Larimer F."/>
            <person name="Land M."/>
            <person name="Hauser L."/>
            <person name="Kyrpides N."/>
            <person name="Kim E."/>
            <person name="Zhao J.-S.Z."/>
            <person name="Manno D."/>
            <person name="Hawari J."/>
            <person name="Richardson P."/>
        </authorList>
    </citation>
    <scope>NUCLEOTIDE SEQUENCE [LARGE SCALE GENOMIC DNA]</scope>
    <source>
        <strain evidence="4">ATCC 700345 / ANG-SQ1</strain>
    </source>
</reference>
<dbReference type="Pfam" id="PF00563">
    <property type="entry name" value="EAL"/>
    <property type="match status" value="1"/>
</dbReference>
<dbReference type="SUPFAM" id="SSF141868">
    <property type="entry name" value="EAL domain-like"/>
    <property type="match status" value="1"/>
</dbReference>
<evidence type="ECO:0000313" key="3">
    <source>
        <dbReference type="EMBL" id="ABV86570.1"/>
    </source>
</evidence>
<dbReference type="Proteomes" id="UP000002608">
    <property type="component" value="Chromosome"/>
</dbReference>
<dbReference type="Gene3D" id="3.20.20.450">
    <property type="entry name" value="EAL domain"/>
    <property type="match status" value="1"/>
</dbReference>
<feature type="transmembrane region" description="Helical" evidence="1">
    <location>
        <begin position="12"/>
        <end position="29"/>
    </location>
</feature>
<sequence>MLSHVLNQRHSSWLVFALLMLCLIVSYILTQYQLYKKLEVRVNDFDNFYSERLESADRSLLAVEQVLKNIEVGRCSQGVVTSLKDYILTSDALAIVWVNFIDEPILCSALGVSQLPDPKYYPVIASMGNGLKIYQKVDSDNPDERKPVYVGRHTEQYRWFIGIDVLSYIQEILKNCEDCGALSIQFNSKHELFRKNKSAPYWGAMQFNSEVTGLTYRFSLNLYSKALLWLTHFVGVIAISSMFFVGWLLLRGVSRQYYWHRLFLKALKKKEFNLVYQPVFDNLKQEVIGVEVLLRWLRPDGTTRNTGEFIGILEKDPIMPEVTRWVVKMALNELKEQLDGKLIGWCSINVSAMEIEQGQMLPFLRELVEEGYPVEYLSFELTERIPMNNWQQLEDFIKACQALGCKVKLDDVGTGYGGSLCLQNLDFDYLKIDQQFVGHLGTPESKLSLIESYIAIAKELNISVIAEGVETLEQAEILKTLGVNLQQGWLYSKALPARELEAYLLKAT</sequence>
<dbReference type="SMART" id="SM00052">
    <property type="entry name" value="EAL"/>
    <property type="match status" value="1"/>
</dbReference>
<dbReference type="HOGENOM" id="CLU_000445_131_3_6"/>
<dbReference type="InterPro" id="IPR001633">
    <property type="entry name" value="EAL_dom"/>
</dbReference>
<dbReference type="STRING" id="398579.Spea_1243"/>
<dbReference type="EMBL" id="CP000851">
    <property type="protein sequence ID" value="ABV86570.1"/>
    <property type="molecule type" value="Genomic_DNA"/>
</dbReference>
<keyword evidence="1" id="KW-0472">Membrane</keyword>
<keyword evidence="4" id="KW-1185">Reference proteome</keyword>
<keyword evidence="1" id="KW-0812">Transmembrane</keyword>
<dbReference type="InterPro" id="IPR050706">
    <property type="entry name" value="Cyclic-di-GMP_PDE-like"/>
</dbReference>
<feature type="transmembrane region" description="Helical" evidence="1">
    <location>
        <begin position="226"/>
        <end position="250"/>
    </location>
</feature>
<evidence type="ECO:0000313" key="4">
    <source>
        <dbReference type="Proteomes" id="UP000002608"/>
    </source>
</evidence>
<dbReference type="GO" id="GO:0071111">
    <property type="term" value="F:cyclic-guanylate-specific phosphodiesterase activity"/>
    <property type="evidence" value="ECO:0007669"/>
    <property type="project" value="InterPro"/>
</dbReference>
<dbReference type="InterPro" id="IPR035919">
    <property type="entry name" value="EAL_sf"/>
</dbReference>
<proteinExistence type="predicted"/>
<feature type="domain" description="EAL" evidence="2">
    <location>
        <begin position="256"/>
        <end position="508"/>
    </location>
</feature>